<proteinExistence type="predicted"/>
<evidence type="ECO:0000313" key="3">
    <source>
        <dbReference type="Proteomes" id="UP000288351"/>
    </source>
</evidence>
<accession>A0A059WKS7</accession>
<dbReference type="Proteomes" id="UP000288351">
    <property type="component" value="Unassembled WGS sequence"/>
</dbReference>
<dbReference type="Gene3D" id="3.90.1580.10">
    <property type="entry name" value="paralog of FGE (formylglycine-generating enzyme)"/>
    <property type="match status" value="1"/>
</dbReference>
<dbReference type="Pfam" id="PF03781">
    <property type="entry name" value="FGE-sulfatase"/>
    <property type="match status" value="1"/>
</dbReference>
<comment type="caution">
    <text evidence="2">The sequence shown here is derived from an EMBL/GenBank/DDBJ whole genome shotgun (WGS) entry which is preliminary data.</text>
</comment>
<feature type="domain" description="Sulfatase-modifying factor enzyme-like" evidence="1">
    <location>
        <begin position="118"/>
        <end position="341"/>
    </location>
</feature>
<dbReference type="EMBL" id="BHXC01000001">
    <property type="protein sequence ID" value="GCB87521.1"/>
    <property type="molecule type" value="Genomic_DNA"/>
</dbReference>
<gene>
    <name evidence="2" type="ORF">SALB_00172</name>
</gene>
<dbReference type="GO" id="GO:0120147">
    <property type="term" value="F:formylglycine-generating oxidase activity"/>
    <property type="evidence" value="ECO:0007669"/>
    <property type="project" value="TreeGrafter"/>
</dbReference>
<name>A0A059WKS7_STRNR</name>
<dbReference type="AlphaFoldDB" id="A0A059WKS7"/>
<dbReference type="RefSeq" id="WP_232817255.1">
    <property type="nucleotide sequence ID" value="NZ_BHXC01000001.1"/>
</dbReference>
<dbReference type="InterPro" id="IPR042095">
    <property type="entry name" value="SUMF_sf"/>
</dbReference>
<protein>
    <recommendedName>
        <fullName evidence="1">Sulfatase-modifying factor enzyme-like domain-containing protein</fullName>
    </recommendedName>
</protein>
<sequence length="344" mass="38350">MTVASGRPVPPNTDMIGDRHAMRLPAWFEGRTRTTELQRHATALRREAPDALVAVVEDPDVPFARRYAAGSLCGLVGDPRIRPDDPPMADVPGARVRIGLEADRLPEVLAQWQHTGLQEDFLRKECPAHDVDLAAFRLMRYPVTNHEYRAFLEDTRARWLPTSWHFGCYPHHLGNHPVWTVPAQAADAYAEWLAHRTGRAFRLPTEAEWEYAATGGQSREFPWGDAFDPDRANTSEAGPLSATPIGSYPAGRSPFGVLDLAGNVEEYVADDYRPYPGGELVADDLLPYAGGMHSANEVLRAQSTYRIVRGGSFTRRGDVARCRRRHGLYDRGFYAVGFRLAESS</sequence>
<dbReference type="STRING" id="68570.DC74_8033"/>
<dbReference type="InterPro" id="IPR016187">
    <property type="entry name" value="CTDL_fold"/>
</dbReference>
<dbReference type="InterPro" id="IPR051043">
    <property type="entry name" value="Sulfatase_Mod_Factor_Kinase"/>
</dbReference>
<organism evidence="2 3">
    <name type="scientific">Streptomyces noursei</name>
    <name type="common">Streptomyces albulus</name>
    <dbReference type="NCBI Taxonomy" id="1971"/>
    <lineage>
        <taxon>Bacteria</taxon>
        <taxon>Bacillati</taxon>
        <taxon>Actinomycetota</taxon>
        <taxon>Actinomycetes</taxon>
        <taxon>Kitasatosporales</taxon>
        <taxon>Streptomycetaceae</taxon>
        <taxon>Streptomyces</taxon>
    </lineage>
</organism>
<dbReference type="InterPro" id="IPR005532">
    <property type="entry name" value="SUMF_dom"/>
</dbReference>
<reference evidence="2 3" key="1">
    <citation type="journal article" date="2019" name="Microbiol. Resour. Announc.">
        <title>Draft Genome Sequence of the Most Traditional epsilon-Poly-l-Lysine Producer, Streptomyces albulus NBRC14147.</title>
        <authorList>
            <person name="Yamanaka K."/>
            <person name="Hamano Y."/>
        </authorList>
    </citation>
    <scope>NUCLEOTIDE SEQUENCE [LARGE SCALE GENOMIC DNA]</scope>
    <source>
        <strain evidence="2 3">NBRC 14147</strain>
    </source>
</reference>
<dbReference type="PANTHER" id="PTHR23150">
    <property type="entry name" value="SULFATASE MODIFYING FACTOR 1, 2"/>
    <property type="match status" value="1"/>
</dbReference>
<dbReference type="SUPFAM" id="SSF56436">
    <property type="entry name" value="C-type lectin-like"/>
    <property type="match status" value="1"/>
</dbReference>
<dbReference type="eggNOG" id="COG1262">
    <property type="taxonomic scope" value="Bacteria"/>
</dbReference>
<dbReference type="PANTHER" id="PTHR23150:SF19">
    <property type="entry name" value="FORMYLGLYCINE-GENERATING ENZYME"/>
    <property type="match status" value="1"/>
</dbReference>
<evidence type="ECO:0000259" key="1">
    <source>
        <dbReference type="Pfam" id="PF03781"/>
    </source>
</evidence>
<evidence type="ECO:0000313" key="2">
    <source>
        <dbReference type="EMBL" id="GCB87521.1"/>
    </source>
</evidence>